<evidence type="ECO:0000313" key="15">
    <source>
        <dbReference type="Proteomes" id="UP000567922"/>
    </source>
</evidence>
<name>A0A839RIV4_9ACTN</name>
<dbReference type="Proteomes" id="UP000567922">
    <property type="component" value="Unassembled WGS sequence"/>
</dbReference>
<evidence type="ECO:0000256" key="9">
    <source>
        <dbReference type="SAM" id="Phobius"/>
    </source>
</evidence>
<evidence type="ECO:0000256" key="4">
    <source>
        <dbReference type="ARBA" id="ARBA00022723"/>
    </source>
</evidence>
<dbReference type="GO" id="GO:0046688">
    <property type="term" value="P:response to copper ion"/>
    <property type="evidence" value="ECO:0007669"/>
    <property type="project" value="InterPro"/>
</dbReference>
<evidence type="ECO:0000256" key="8">
    <source>
        <dbReference type="ARBA" id="ARBA00023136"/>
    </source>
</evidence>
<keyword evidence="2" id="KW-1003">Cell membrane</keyword>
<keyword evidence="8 9" id="KW-0472">Membrane</keyword>
<dbReference type="InterPro" id="IPR014755">
    <property type="entry name" value="Cu-Rt/internalin_Ig-like"/>
</dbReference>
<dbReference type="InterPro" id="IPR032694">
    <property type="entry name" value="CopC/D"/>
</dbReference>
<keyword evidence="7" id="KW-0186">Copper</keyword>
<dbReference type="Pfam" id="PF04234">
    <property type="entry name" value="CopC"/>
    <property type="match status" value="1"/>
</dbReference>
<dbReference type="InterPro" id="IPR007348">
    <property type="entry name" value="CopC_dom"/>
</dbReference>
<evidence type="ECO:0000313" key="14">
    <source>
        <dbReference type="EMBL" id="MBB3036380.1"/>
    </source>
</evidence>
<dbReference type="GO" id="GO:0005886">
    <property type="term" value="C:plasma membrane"/>
    <property type="evidence" value="ECO:0007669"/>
    <property type="project" value="UniProtKB-SubCell"/>
</dbReference>
<comment type="subcellular location">
    <subcellularLocation>
        <location evidence="1">Cell membrane</location>
        <topology evidence="1">Multi-pass membrane protein</topology>
    </subcellularLocation>
</comment>
<feature type="transmembrane region" description="Helical" evidence="9">
    <location>
        <begin position="303"/>
        <end position="322"/>
    </location>
</feature>
<dbReference type="EMBL" id="JACHWS010000001">
    <property type="protein sequence ID" value="MBB3036380.1"/>
    <property type="molecule type" value="Genomic_DNA"/>
</dbReference>
<evidence type="ECO:0000256" key="6">
    <source>
        <dbReference type="ARBA" id="ARBA00022989"/>
    </source>
</evidence>
<dbReference type="Gene3D" id="2.60.40.1220">
    <property type="match status" value="1"/>
</dbReference>
<keyword evidence="5 10" id="KW-0732">Signal</keyword>
<feature type="domain" description="CopC" evidence="11">
    <location>
        <begin position="37"/>
        <end position="129"/>
    </location>
</feature>
<feature type="transmembrane region" description="Helical" evidence="9">
    <location>
        <begin position="186"/>
        <end position="208"/>
    </location>
</feature>
<dbReference type="PANTHER" id="PTHR34820">
    <property type="entry name" value="INNER MEMBRANE PROTEIN YEBZ"/>
    <property type="match status" value="1"/>
</dbReference>
<keyword evidence="15" id="KW-1185">Reference proteome</keyword>
<gene>
    <name evidence="14" type="ORF">FHU29_000814</name>
</gene>
<dbReference type="AlphaFoldDB" id="A0A839RIV4"/>
<evidence type="ECO:0000259" key="13">
    <source>
        <dbReference type="Pfam" id="PF13115"/>
    </source>
</evidence>
<feature type="transmembrane region" description="Helical" evidence="9">
    <location>
        <begin position="157"/>
        <end position="179"/>
    </location>
</feature>
<accession>A0A839RIV4</accession>
<feature type="transmembrane region" description="Helical" evidence="9">
    <location>
        <begin position="228"/>
        <end position="252"/>
    </location>
</feature>
<dbReference type="Pfam" id="PF13115">
    <property type="entry name" value="YtkA"/>
    <property type="match status" value="1"/>
</dbReference>
<feature type="transmembrane region" description="Helical" evidence="9">
    <location>
        <begin position="368"/>
        <end position="389"/>
    </location>
</feature>
<keyword evidence="3 9" id="KW-0812">Transmembrane</keyword>
<keyword evidence="6 9" id="KW-1133">Transmembrane helix</keyword>
<sequence length="547" mass="55799">MMQSRSRAVSGVVKAAAGALLLTVAALFFAATPAAAHAVLLGTDPGDGAVLDSPPDTITLTFNENVAVPPNGVTVLDATGDAVRSNAMSIDASVAVTFEGALSDGTYIANWRVISADSHPISGAFTFSVGAPSDTVADVAPPSAAPGTEALTVGTQAVVYLGGLTAAGLVFFHFFVTALTRGGMRIMRWSAVAAVCGMIAYVPAAYVWQNGLGLTSVFPWEAVRDSFYAAGSFSAASIAAMLGILGFAGAVTATSVAARSPGRVLAAIACGGAGLALGSLVLTGHTRTFGPPVVLLTSDAVHVTAASLWLGGLIGLALVLRAGERGAATAVVRFSSIAAAVLAASAITGVVMAWLILDSLQALTGTRYGVTLMVKVGAVALVVVLAAWNRWKLVPTVGSRPDSLLRLRRIVGAEAVLLIVVASITAFLVSQSPTAVPRGHTGQYSVSLGEATLDAHVSPLRVGINAFEFTLRDEDGQPIDAVSEPDLRVFMPDPGIGPLSPSVTQTGPGQYEAVLDLPFPGEWEVTVSARLSRFDNPVATVTVEVAE</sequence>
<evidence type="ECO:0000256" key="10">
    <source>
        <dbReference type="SAM" id="SignalP"/>
    </source>
</evidence>
<feature type="domain" description="Copper resistance protein D" evidence="12">
    <location>
        <begin position="330"/>
        <end position="428"/>
    </location>
</feature>
<dbReference type="PANTHER" id="PTHR34820:SF4">
    <property type="entry name" value="INNER MEMBRANE PROTEIN YEBZ"/>
    <property type="match status" value="1"/>
</dbReference>
<feature type="chain" id="PRO_5038381599" evidence="10">
    <location>
        <begin position="31"/>
        <end position="547"/>
    </location>
</feature>
<evidence type="ECO:0000256" key="1">
    <source>
        <dbReference type="ARBA" id="ARBA00004651"/>
    </source>
</evidence>
<feature type="transmembrane region" description="Helical" evidence="9">
    <location>
        <begin position="264"/>
        <end position="283"/>
    </location>
</feature>
<dbReference type="InterPro" id="IPR014756">
    <property type="entry name" value="Ig_E-set"/>
</dbReference>
<dbReference type="GO" id="GO:0006825">
    <property type="term" value="P:copper ion transport"/>
    <property type="evidence" value="ECO:0007669"/>
    <property type="project" value="InterPro"/>
</dbReference>
<dbReference type="Pfam" id="PF05425">
    <property type="entry name" value="CopD"/>
    <property type="match status" value="1"/>
</dbReference>
<organism evidence="14 15">
    <name type="scientific">Hoyosella altamirensis</name>
    <dbReference type="NCBI Taxonomy" id="616997"/>
    <lineage>
        <taxon>Bacteria</taxon>
        <taxon>Bacillati</taxon>
        <taxon>Actinomycetota</taxon>
        <taxon>Actinomycetes</taxon>
        <taxon>Mycobacteriales</taxon>
        <taxon>Hoyosellaceae</taxon>
        <taxon>Hoyosella</taxon>
    </lineage>
</organism>
<keyword evidence="4" id="KW-0479">Metal-binding</keyword>
<protein>
    <submittedName>
        <fullName evidence="14">Copper transport protein</fullName>
    </submittedName>
</protein>
<feature type="transmembrane region" description="Helical" evidence="9">
    <location>
        <begin position="334"/>
        <end position="356"/>
    </location>
</feature>
<evidence type="ECO:0000256" key="5">
    <source>
        <dbReference type="ARBA" id="ARBA00022729"/>
    </source>
</evidence>
<dbReference type="SUPFAM" id="SSF81296">
    <property type="entry name" value="E set domains"/>
    <property type="match status" value="1"/>
</dbReference>
<dbReference type="InterPro" id="IPR008457">
    <property type="entry name" value="Cu-R_CopD_dom"/>
</dbReference>
<dbReference type="InterPro" id="IPR032693">
    <property type="entry name" value="YtkA-like_dom"/>
</dbReference>
<evidence type="ECO:0000256" key="7">
    <source>
        <dbReference type="ARBA" id="ARBA00023008"/>
    </source>
</evidence>
<feature type="domain" description="YtkA-like" evidence="13">
    <location>
        <begin position="458"/>
        <end position="527"/>
    </location>
</feature>
<evidence type="ECO:0000259" key="12">
    <source>
        <dbReference type="Pfam" id="PF05425"/>
    </source>
</evidence>
<evidence type="ECO:0000256" key="2">
    <source>
        <dbReference type="ARBA" id="ARBA00022475"/>
    </source>
</evidence>
<comment type="caution">
    <text evidence="14">The sequence shown here is derived from an EMBL/GenBank/DDBJ whole genome shotgun (WGS) entry which is preliminary data.</text>
</comment>
<reference evidence="14 15" key="1">
    <citation type="submission" date="2020-08" db="EMBL/GenBank/DDBJ databases">
        <title>Sequencing the genomes of 1000 actinobacteria strains.</title>
        <authorList>
            <person name="Klenk H.-P."/>
        </authorList>
    </citation>
    <scope>NUCLEOTIDE SEQUENCE [LARGE SCALE GENOMIC DNA]</scope>
    <source>
        <strain evidence="14 15">DSM 45258</strain>
    </source>
</reference>
<dbReference type="GO" id="GO:0042597">
    <property type="term" value="C:periplasmic space"/>
    <property type="evidence" value="ECO:0007669"/>
    <property type="project" value="InterPro"/>
</dbReference>
<feature type="signal peptide" evidence="10">
    <location>
        <begin position="1"/>
        <end position="30"/>
    </location>
</feature>
<proteinExistence type="predicted"/>
<dbReference type="GO" id="GO:0005507">
    <property type="term" value="F:copper ion binding"/>
    <property type="evidence" value="ECO:0007669"/>
    <property type="project" value="InterPro"/>
</dbReference>
<evidence type="ECO:0000259" key="11">
    <source>
        <dbReference type="Pfam" id="PF04234"/>
    </source>
</evidence>
<evidence type="ECO:0000256" key="3">
    <source>
        <dbReference type="ARBA" id="ARBA00022692"/>
    </source>
</evidence>
<feature type="transmembrane region" description="Helical" evidence="9">
    <location>
        <begin position="410"/>
        <end position="429"/>
    </location>
</feature>